<evidence type="ECO:0000256" key="1">
    <source>
        <dbReference type="SAM" id="MobiDB-lite"/>
    </source>
</evidence>
<dbReference type="Pfam" id="PF12836">
    <property type="entry name" value="HHH_3"/>
    <property type="match status" value="1"/>
</dbReference>
<feature type="domain" description="Helix-hairpin-helix DNA-binding motif class 1" evidence="2">
    <location>
        <begin position="304"/>
        <end position="323"/>
    </location>
</feature>
<dbReference type="InterPro" id="IPR051675">
    <property type="entry name" value="Endo/Exo/Phosphatase_dom_1"/>
</dbReference>
<dbReference type="Gene3D" id="1.10.150.320">
    <property type="entry name" value="Photosystem II 12 kDa extrinsic protein"/>
    <property type="match status" value="1"/>
</dbReference>
<evidence type="ECO:0000313" key="3">
    <source>
        <dbReference type="EMBL" id="MBB4705339.1"/>
    </source>
</evidence>
<dbReference type="SMART" id="SM00278">
    <property type="entry name" value="HhH1"/>
    <property type="match status" value="2"/>
</dbReference>
<dbReference type="PANTHER" id="PTHR21180:SF32">
    <property type="entry name" value="ENDONUCLEASE_EXONUCLEASE_PHOSPHATASE FAMILY DOMAIN-CONTAINING PROTEIN 1"/>
    <property type="match status" value="1"/>
</dbReference>
<feature type="compositionally biased region" description="Basic and acidic residues" evidence="1">
    <location>
        <begin position="19"/>
        <end position="28"/>
    </location>
</feature>
<feature type="compositionally biased region" description="Basic and acidic residues" evidence="1">
    <location>
        <begin position="91"/>
        <end position="101"/>
    </location>
</feature>
<dbReference type="GO" id="GO:0015628">
    <property type="term" value="P:protein secretion by the type II secretion system"/>
    <property type="evidence" value="ECO:0007669"/>
    <property type="project" value="TreeGrafter"/>
</dbReference>
<dbReference type="GO" id="GO:0006281">
    <property type="term" value="P:DNA repair"/>
    <property type="evidence" value="ECO:0007669"/>
    <property type="project" value="InterPro"/>
</dbReference>
<protein>
    <submittedName>
        <fullName evidence="3">Competence ComEA-like helix-hairpin-helix protein</fullName>
    </submittedName>
</protein>
<feature type="compositionally biased region" description="Basic and acidic residues" evidence="1">
    <location>
        <begin position="59"/>
        <end position="83"/>
    </location>
</feature>
<dbReference type="GO" id="GO:0015627">
    <property type="term" value="C:type II protein secretion system complex"/>
    <property type="evidence" value="ECO:0007669"/>
    <property type="project" value="TreeGrafter"/>
</dbReference>
<sequence>MDDPSRDEVDDSPGGRLNDSLHGRVNDPLHGRMVRSVHAEMSASLHGRVNDPLDGWEDGTPHEQVSESLHGRVNDPLRGRMEDTIPGGVRDSPHDRVNDPLRARRDGAVHGEVGDSLRGRVNGVAEYGSVLDPGRKGLRLLLVLGLLAAVAGGIYAWRSRPSAEPVAPPSPMAGSPLPATKASFPSGGTQPAAPGAFPMPSPTAQVIVHVTGKVKKPGIVLLPIGSRVADAVKAAGGVRSGGTGPLNLARKLIDGEQIVVGGRGQGVHYASSGTGASGEGLVSPPADPTAVQAEPLDLNAATPSQLETLPGVGEVLAARIIEYRQTHAGFRSITQLRDVSGIGDRKFAALRDKVRV</sequence>
<comment type="caution">
    <text evidence="3">The sequence shown here is derived from an EMBL/GenBank/DDBJ whole genome shotgun (WGS) entry which is preliminary data.</text>
</comment>
<dbReference type="SUPFAM" id="SSF47781">
    <property type="entry name" value="RuvA domain 2-like"/>
    <property type="match status" value="1"/>
</dbReference>
<evidence type="ECO:0000259" key="2">
    <source>
        <dbReference type="SMART" id="SM00278"/>
    </source>
</evidence>
<dbReference type="Proteomes" id="UP000542210">
    <property type="component" value="Unassembled WGS sequence"/>
</dbReference>
<keyword evidence="4" id="KW-1185">Reference proteome</keyword>
<evidence type="ECO:0000313" key="4">
    <source>
        <dbReference type="Proteomes" id="UP000542210"/>
    </source>
</evidence>
<accession>A0A7W7GEC4</accession>
<proteinExistence type="predicted"/>
<dbReference type="PANTHER" id="PTHR21180">
    <property type="entry name" value="ENDONUCLEASE/EXONUCLEASE/PHOSPHATASE FAMILY DOMAIN-CONTAINING PROTEIN 1"/>
    <property type="match status" value="1"/>
</dbReference>
<gene>
    <name evidence="3" type="ORF">BJ982_006883</name>
</gene>
<feature type="region of interest" description="Disordered" evidence="1">
    <location>
        <begin position="270"/>
        <end position="290"/>
    </location>
</feature>
<dbReference type="Pfam" id="PF10531">
    <property type="entry name" value="SLBB"/>
    <property type="match status" value="1"/>
</dbReference>
<feature type="region of interest" description="Disordered" evidence="1">
    <location>
        <begin position="1"/>
        <end position="28"/>
    </location>
</feature>
<dbReference type="InterPro" id="IPR010994">
    <property type="entry name" value="RuvA_2-like"/>
</dbReference>
<feature type="domain" description="Helix-hairpin-helix DNA-binding motif class 1" evidence="2">
    <location>
        <begin position="334"/>
        <end position="353"/>
    </location>
</feature>
<dbReference type="InterPro" id="IPR003583">
    <property type="entry name" value="Hlx-hairpin-Hlx_DNA-bd_motif"/>
</dbReference>
<reference evidence="3 4" key="1">
    <citation type="submission" date="2020-08" db="EMBL/GenBank/DDBJ databases">
        <title>Sequencing the genomes of 1000 actinobacteria strains.</title>
        <authorList>
            <person name="Klenk H.-P."/>
        </authorList>
    </citation>
    <scope>NUCLEOTIDE SEQUENCE [LARGE SCALE GENOMIC DNA]</scope>
    <source>
        <strain evidence="3 4">DSM 45784</strain>
    </source>
</reference>
<dbReference type="RefSeq" id="WP_184886964.1">
    <property type="nucleotide sequence ID" value="NZ_BOOV01000020.1"/>
</dbReference>
<feature type="region of interest" description="Disordered" evidence="1">
    <location>
        <begin position="53"/>
        <end position="101"/>
    </location>
</feature>
<dbReference type="InterPro" id="IPR019554">
    <property type="entry name" value="Soluble_ligand-bd"/>
</dbReference>
<dbReference type="GO" id="GO:0003677">
    <property type="term" value="F:DNA binding"/>
    <property type="evidence" value="ECO:0007669"/>
    <property type="project" value="InterPro"/>
</dbReference>
<dbReference type="EMBL" id="JACHND010000001">
    <property type="protein sequence ID" value="MBB4705339.1"/>
    <property type="molecule type" value="Genomic_DNA"/>
</dbReference>
<organism evidence="3 4">
    <name type="scientific">Sphaerisporangium siamense</name>
    <dbReference type="NCBI Taxonomy" id="795645"/>
    <lineage>
        <taxon>Bacteria</taxon>
        <taxon>Bacillati</taxon>
        <taxon>Actinomycetota</taxon>
        <taxon>Actinomycetes</taxon>
        <taxon>Streptosporangiales</taxon>
        <taxon>Streptosporangiaceae</taxon>
        <taxon>Sphaerisporangium</taxon>
    </lineage>
</organism>
<name>A0A7W7GEC4_9ACTN</name>
<dbReference type="AlphaFoldDB" id="A0A7W7GEC4"/>